<protein>
    <submittedName>
        <fullName evidence="1">Uncharacterized protein</fullName>
    </submittedName>
</protein>
<evidence type="ECO:0000313" key="1">
    <source>
        <dbReference type="EMBL" id="AXJ01155.1"/>
    </source>
</evidence>
<dbReference type="AlphaFoldDB" id="A0A345UL03"/>
<reference evidence="1 2" key="1">
    <citation type="submission" date="2018-03" db="EMBL/GenBank/DDBJ databases">
        <title>Phenotypic and genomic properties of Cyclonatronum proteinivorum gen. nov., sp. nov., a haloalkaliphilic bacteroidete from soda lakes possessing Na+-translocating rhodopsin.</title>
        <authorList>
            <person name="Toshchakov S.V."/>
            <person name="Korzhenkov A."/>
            <person name="Samarov N.I."/>
            <person name="Kublanov I.V."/>
            <person name="Muntyan M.S."/>
            <person name="Sorokin D.Y."/>
        </authorList>
    </citation>
    <scope>NUCLEOTIDE SEQUENCE [LARGE SCALE GENOMIC DNA]</scope>
    <source>
        <strain evidence="1 2">Omega</strain>
    </source>
</reference>
<dbReference type="EMBL" id="CP027806">
    <property type="protein sequence ID" value="AXJ01155.1"/>
    <property type="molecule type" value="Genomic_DNA"/>
</dbReference>
<keyword evidence="2" id="KW-1185">Reference proteome</keyword>
<accession>A0A345UL03</accession>
<organism evidence="1 2">
    <name type="scientific">Cyclonatronum proteinivorum</name>
    <dbReference type="NCBI Taxonomy" id="1457365"/>
    <lineage>
        <taxon>Bacteria</taxon>
        <taxon>Pseudomonadati</taxon>
        <taxon>Balneolota</taxon>
        <taxon>Balneolia</taxon>
        <taxon>Balneolales</taxon>
        <taxon>Cyclonatronaceae</taxon>
        <taxon>Cyclonatronum</taxon>
    </lineage>
</organism>
<name>A0A345UL03_9BACT</name>
<proteinExistence type="predicted"/>
<sequence length="303" mass="34721">MPAFITSTVTVSPTIMKDLKVQVIEFFLDQLMRQHHEAERDLSKKVDSDNVIQLYSLNNYRTVFLEQIKLGKEVGLSTDEVFELASLVNKDEVKHFENFSRLGVGEYIARIQFGTNGRGESGGSYDLFRYKNHFLLHMNNANGNLHFRVTAREELAAPFFLDLSMRQEFGMEGLKQLEDFSPMLVHASGAHRQLMIQVFVNFLFNLEPNEDELAQLLIRMCAETDYPTFRQQLEKYKDLYDEAETDARNLEALARPDSDGITFTFPEAPLAAWLSTLNSEQAQKLIGLSFLVLTSHYEQESAV</sequence>
<dbReference type="Proteomes" id="UP000254808">
    <property type="component" value="Chromosome"/>
</dbReference>
<evidence type="ECO:0000313" key="2">
    <source>
        <dbReference type="Proteomes" id="UP000254808"/>
    </source>
</evidence>
<dbReference type="KEGG" id="cprv:CYPRO_1905"/>
<gene>
    <name evidence="1" type="ORF">CYPRO_1905</name>
</gene>